<keyword evidence="1" id="KW-0229">DNA integration</keyword>
<dbReference type="Pfam" id="PF00239">
    <property type="entry name" value="Resolvase"/>
    <property type="match status" value="1"/>
</dbReference>
<dbReference type="Pfam" id="PF07508">
    <property type="entry name" value="Recombinase"/>
    <property type="match status" value="1"/>
</dbReference>
<dbReference type="PROSITE" id="PS51737">
    <property type="entry name" value="RECOMBINASE_DNA_BIND"/>
    <property type="match status" value="1"/>
</dbReference>
<evidence type="ECO:0000313" key="9">
    <source>
        <dbReference type="Proteomes" id="UP001597231"/>
    </source>
</evidence>
<dbReference type="CDD" id="cd00338">
    <property type="entry name" value="Ser_Recombinase"/>
    <property type="match status" value="1"/>
</dbReference>
<dbReference type="Gene3D" id="3.90.1750.20">
    <property type="entry name" value="Putative Large Serine Recombinase, Chain B, Domain 2"/>
    <property type="match status" value="1"/>
</dbReference>
<dbReference type="RefSeq" id="WP_381479410.1">
    <property type="nucleotide sequence ID" value="NZ_JBHTLT010000001.1"/>
</dbReference>
<dbReference type="InterPro" id="IPR006118">
    <property type="entry name" value="Recombinase_CS"/>
</dbReference>
<evidence type="ECO:0000259" key="7">
    <source>
        <dbReference type="PROSITE" id="PS51737"/>
    </source>
</evidence>
<dbReference type="InterPro" id="IPR025827">
    <property type="entry name" value="Zn_ribbon_recom_dom"/>
</dbReference>
<dbReference type="Pfam" id="PF13408">
    <property type="entry name" value="Zn_ribbon_recom"/>
    <property type="match status" value="1"/>
</dbReference>
<dbReference type="SUPFAM" id="SSF53041">
    <property type="entry name" value="Resolvase-like"/>
    <property type="match status" value="1"/>
</dbReference>
<feature type="active site" description="O-(5'-phospho-DNA)-serine intermediate" evidence="4">
    <location>
        <position position="16"/>
    </location>
</feature>
<dbReference type="InterPro" id="IPR038109">
    <property type="entry name" value="DNA_bind_recomb_sf"/>
</dbReference>
<sequence>MIKKTSLRVFIYIRVSTQEQAKEGYSIGAQEERLRAYAKAKGYTIVKVYTDPAYSGANMDRPALQEMIKQIEKGVVDLVLVYKLDRLSRSQKDTLFLIEEVFLKNNVDFISMNESFDTSTPFGRAMIGILSVFAQLEREQIRERTIMGKEERAKEGKWHGGGGETRIATGYDYIDGALCINEYEAECIRTIFTEYNKGLGVYKIFKKIQDKFPGVLACETTVRNILCNPLYTGKIKYKGVVYDGLHEPIIEEELFSRTQELLKKRTVTEEPFRKQYIFSGLVYCGHCGARMFGRTGGKLKNGDNMRYYVCYSRQGHRENMIKDRSCQKSSERKEKFEQLIFDEIKKVNMRFVEEYRTGESDVSGKIETLEKEAQQIDKQIAKLIDLYSLDNIPLEIMSKKMEGLKADRDKIRQHIEEVKGEIEVNNLEDIKETVSQLSDFDWDNEETDTKRLLVAKLINKIIVSNDHINIEWAF</sequence>
<accession>A0ABW3TVQ6</accession>
<dbReference type="Proteomes" id="UP001597231">
    <property type="component" value="Unassembled WGS sequence"/>
</dbReference>
<name>A0ABW3TVQ6_9BACL</name>
<keyword evidence="9" id="KW-1185">Reference proteome</keyword>
<comment type="caution">
    <text evidence="8">The sequence shown here is derived from an EMBL/GenBank/DDBJ whole genome shotgun (WGS) entry which is preliminary data.</text>
</comment>
<evidence type="ECO:0000256" key="5">
    <source>
        <dbReference type="SAM" id="Coils"/>
    </source>
</evidence>
<keyword evidence="2" id="KW-0238">DNA-binding</keyword>
<gene>
    <name evidence="8" type="ORF">ACFQ38_00180</name>
</gene>
<dbReference type="PANTHER" id="PTHR30461:SF23">
    <property type="entry name" value="DNA RECOMBINASE-RELATED"/>
    <property type="match status" value="1"/>
</dbReference>
<evidence type="ECO:0000256" key="1">
    <source>
        <dbReference type="ARBA" id="ARBA00022908"/>
    </source>
</evidence>
<dbReference type="PROSITE" id="PS00397">
    <property type="entry name" value="RECOMBINASES_1"/>
    <property type="match status" value="1"/>
</dbReference>
<evidence type="ECO:0000313" key="8">
    <source>
        <dbReference type="EMBL" id="MFD1203553.1"/>
    </source>
</evidence>
<dbReference type="EMBL" id="JBHTLT010000001">
    <property type="protein sequence ID" value="MFD1203553.1"/>
    <property type="molecule type" value="Genomic_DNA"/>
</dbReference>
<keyword evidence="3" id="KW-0233">DNA recombination</keyword>
<proteinExistence type="predicted"/>
<evidence type="ECO:0000256" key="4">
    <source>
        <dbReference type="PROSITE-ProRule" id="PRU10137"/>
    </source>
</evidence>
<feature type="coiled-coil region" evidence="5">
    <location>
        <begin position="366"/>
        <end position="421"/>
    </location>
</feature>
<dbReference type="Gene3D" id="3.40.50.1390">
    <property type="entry name" value="Resolvase, N-terminal catalytic domain"/>
    <property type="match status" value="1"/>
</dbReference>
<dbReference type="InterPro" id="IPR036162">
    <property type="entry name" value="Resolvase-like_N_sf"/>
</dbReference>
<protein>
    <submittedName>
        <fullName evidence="8">Recombinase family protein</fullName>
    </submittedName>
</protein>
<reference evidence="9" key="1">
    <citation type="journal article" date="2019" name="Int. J. Syst. Evol. Microbiol.">
        <title>The Global Catalogue of Microorganisms (GCM) 10K type strain sequencing project: providing services to taxonomists for standard genome sequencing and annotation.</title>
        <authorList>
            <consortium name="The Broad Institute Genomics Platform"/>
            <consortium name="The Broad Institute Genome Sequencing Center for Infectious Disease"/>
            <person name="Wu L."/>
            <person name="Ma J."/>
        </authorList>
    </citation>
    <scope>NUCLEOTIDE SEQUENCE [LARGE SCALE GENOMIC DNA]</scope>
    <source>
        <strain evidence="9">CCUG 53915</strain>
    </source>
</reference>
<keyword evidence="5" id="KW-0175">Coiled coil</keyword>
<feature type="domain" description="Recombinase" evidence="7">
    <location>
        <begin position="168"/>
        <end position="268"/>
    </location>
</feature>
<feature type="domain" description="Resolvase/invertase-type recombinase catalytic" evidence="6">
    <location>
        <begin position="8"/>
        <end position="156"/>
    </location>
</feature>
<evidence type="ECO:0000259" key="6">
    <source>
        <dbReference type="PROSITE" id="PS51736"/>
    </source>
</evidence>
<dbReference type="InterPro" id="IPR006119">
    <property type="entry name" value="Resolv_N"/>
</dbReference>
<dbReference type="InterPro" id="IPR011109">
    <property type="entry name" value="DNA_bind_recombinase_dom"/>
</dbReference>
<organism evidence="8 9">
    <name type="scientific">Sporosarcina contaminans</name>
    <dbReference type="NCBI Taxonomy" id="633403"/>
    <lineage>
        <taxon>Bacteria</taxon>
        <taxon>Bacillati</taxon>
        <taxon>Bacillota</taxon>
        <taxon>Bacilli</taxon>
        <taxon>Bacillales</taxon>
        <taxon>Caryophanaceae</taxon>
        <taxon>Sporosarcina</taxon>
    </lineage>
</organism>
<evidence type="ECO:0000256" key="3">
    <source>
        <dbReference type="ARBA" id="ARBA00023172"/>
    </source>
</evidence>
<evidence type="ECO:0000256" key="2">
    <source>
        <dbReference type="ARBA" id="ARBA00023125"/>
    </source>
</evidence>
<dbReference type="PROSITE" id="PS51736">
    <property type="entry name" value="RECOMBINASES_3"/>
    <property type="match status" value="1"/>
</dbReference>
<dbReference type="PANTHER" id="PTHR30461">
    <property type="entry name" value="DNA-INVERTASE FROM LAMBDOID PROPHAGE"/>
    <property type="match status" value="1"/>
</dbReference>
<dbReference type="SMART" id="SM00857">
    <property type="entry name" value="Resolvase"/>
    <property type="match status" value="1"/>
</dbReference>
<dbReference type="InterPro" id="IPR050639">
    <property type="entry name" value="SSR_resolvase"/>
</dbReference>